<evidence type="ECO:0000313" key="2">
    <source>
        <dbReference type="EMBL" id="VWD50696.1"/>
    </source>
</evidence>
<proteinExistence type="predicted"/>
<protein>
    <submittedName>
        <fullName evidence="2">Uncharacterized protein</fullName>
    </submittedName>
</protein>
<feature type="region of interest" description="Disordered" evidence="1">
    <location>
        <begin position="1"/>
        <end position="21"/>
    </location>
</feature>
<evidence type="ECO:0000313" key="3">
    <source>
        <dbReference type="Proteomes" id="UP000494120"/>
    </source>
</evidence>
<reference evidence="2 3" key="1">
    <citation type="submission" date="2019-09" db="EMBL/GenBank/DDBJ databases">
        <authorList>
            <person name="Depoorter E."/>
        </authorList>
    </citation>
    <scope>NUCLEOTIDE SEQUENCE [LARGE SCALE GENOMIC DNA]</scope>
    <source>
        <strain evidence="2 3">R-17378</strain>
    </source>
</reference>
<evidence type="ECO:0000256" key="1">
    <source>
        <dbReference type="SAM" id="MobiDB-lite"/>
    </source>
</evidence>
<sequence length="97" mass="10869">MVEAGLLREVPEPASPVRCNGQQRCPQTGIWESRVAADHPMETLYNRWDQQAFVEKGQAFPQPGDRFIDVAARDMQWTYLGSPNAETGMPGIYTIGM</sequence>
<name>A0ABY6Y7N4_9BURK</name>
<dbReference type="Proteomes" id="UP000494120">
    <property type="component" value="Unassembled WGS sequence"/>
</dbReference>
<organism evidence="2 3">
    <name type="scientific">Burkholderia aenigmatica</name>
    <dbReference type="NCBI Taxonomy" id="2015348"/>
    <lineage>
        <taxon>Bacteria</taxon>
        <taxon>Pseudomonadati</taxon>
        <taxon>Pseudomonadota</taxon>
        <taxon>Betaproteobacteria</taxon>
        <taxon>Burkholderiales</taxon>
        <taxon>Burkholderiaceae</taxon>
        <taxon>Burkholderia</taxon>
        <taxon>Burkholderia cepacia complex</taxon>
    </lineage>
</organism>
<comment type="caution">
    <text evidence="2">The sequence shown here is derived from an EMBL/GenBank/DDBJ whole genome shotgun (WGS) entry which is preliminary data.</text>
</comment>
<dbReference type="EMBL" id="CABVQG010000096">
    <property type="protein sequence ID" value="VWD50696.1"/>
    <property type="molecule type" value="Genomic_DNA"/>
</dbReference>
<gene>
    <name evidence="2" type="ORF">BLA17378_08691</name>
</gene>
<accession>A0ABY6Y7N4</accession>
<keyword evidence="3" id="KW-1185">Reference proteome</keyword>